<feature type="domain" description="PDZ" evidence="7">
    <location>
        <begin position="84"/>
        <end position="149"/>
    </location>
</feature>
<dbReference type="NCBIfam" id="TIGR00225">
    <property type="entry name" value="prc"/>
    <property type="match status" value="1"/>
</dbReference>
<dbReference type="InterPro" id="IPR029045">
    <property type="entry name" value="ClpP/crotonase-like_dom_sf"/>
</dbReference>
<dbReference type="GO" id="GO:0006508">
    <property type="term" value="P:proteolysis"/>
    <property type="evidence" value="ECO:0007669"/>
    <property type="project" value="UniProtKB-KW"/>
</dbReference>
<dbReference type="InterPro" id="IPR004447">
    <property type="entry name" value="Peptidase_S41A"/>
</dbReference>
<keyword evidence="2 5" id="KW-0645">Protease</keyword>
<dbReference type="Gene3D" id="3.30.750.44">
    <property type="match status" value="1"/>
</dbReference>
<dbReference type="Gene3D" id="3.90.226.10">
    <property type="entry name" value="2-enoyl-CoA Hydratase, Chain A, domain 1"/>
    <property type="match status" value="1"/>
</dbReference>
<keyword evidence="4 5" id="KW-0720">Serine protease</keyword>
<dbReference type="PANTHER" id="PTHR32060:SF30">
    <property type="entry name" value="CARBOXY-TERMINAL PROCESSING PROTEASE CTPA"/>
    <property type="match status" value="1"/>
</dbReference>
<dbReference type="PANTHER" id="PTHR32060">
    <property type="entry name" value="TAIL-SPECIFIC PROTEASE"/>
    <property type="match status" value="1"/>
</dbReference>
<feature type="signal peptide" evidence="6">
    <location>
        <begin position="1"/>
        <end position="21"/>
    </location>
</feature>
<dbReference type="Proteomes" id="UP000223749">
    <property type="component" value="Chromosome"/>
</dbReference>
<dbReference type="GO" id="GO:0007165">
    <property type="term" value="P:signal transduction"/>
    <property type="evidence" value="ECO:0007669"/>
    <property type="project" value="TreeGrafter"/>
</dbReference>
<dbReference type="InterPro" id="IPR005151">
    <property type="entry name" value="Tail-specific_protease"/>
</dbReference>
<organism evidence="8 9">
    <name type="scientific">Pedobacter ginsengisoli</name>
    <dbReference type="NCBI Taxonomy" id="363852"/>
    <lineage>
        <taxon>Bacteria</taxon>
        <taxon>Pseudomonadati</taxon>
        <taxon>Bacteroidota</taxon>
        <taxon>Sphingobacteriia</taxon>
        <taxon>Sphingobacteriales</taxon>
        <taxon>Sphingobacteriaceae</taxon>
        <taxon>Pedobacter</taxon>
    </lineage>
</organism>
<keyword evidence="6" id="KW-0732">Signal</keyword>
<sequence>MKQYKLAAVFALIAFASLTWSFKEDLFQVSKNLDIFASLYKEININYVEETDPSHLMRNSIDAMLDNLDPYTEYIPESEIEDYKLKYVSTQYGGIGASTISIEGKLFVNELVEGYPADKQDVKPGDQLVKINGNEVKGKDRNQISQLLRGPKGSAVDLLIIRDGSVITKKLVRDEIKQPNVPYSGMTDDNIAYIRLDKFLENSAQEVKDAAVALNKHQPKGMILDLRYNGGGILQEAVKIVNLFVNRDVLIVTQKGRNPQKTIAYKTLSEPLLPQMPLVILVGGSSASASEIVAGSLQDLDRAIIVGQRSFGKGLVQQTFNLPYNSLVKVTVAKYYTPSGRCIQALDYAHKDANGKTLKFADSLAHKFSTPAGRSVYDGNGVYPDVVVSSSKPSPITVSIVSKNLFFDYANDYKKKNKTIVPAADFRLTDNDYNQFVASLDGKDYSYTSRTERLLSDLRGEAEKENKLAVVKVDLDDLKAKMLGAKKTDLQTYKAEIKRVLETQIVSRYYYEKGKVIQSFQYDKEFQEAKLLLNNSGKMLAVLKGEGEYKTIGSPTKTIAALTTTEN</sequence>
<name>A0A2D1U9E1_9SPHI</name>
<gene>
    <name evidence="8" type="ORF">CPT03_17570</name>
</gene>
<accession>A0A2D1U9E1</accession>
<dbReference type="CDD" id="cd07560">
    <property type="entry name" value="Peptidase_S41_CPP"/>
    <property type="match status" value="1"/>
</dbReference>
<dbReference type="OrthoDB" id="9812068at2"/>
<evidence type="ECO:0000259" key="7">
    <source>
        <dbReference type="PROSITE" id="PS50106"/>
    </source>
</evidence>
<evidence type="ECO:0000256" key="1">
    <source>
        <dbReference type="ARBA" id="ARBA00009179"/>
    </source>
</evidence>
<evidence type="ECO:0000313" key="9">
    <source>
        <dbReference type="Proteomes" id="UP000223749"/>
    </source>
</evidence>
<evidence type="ECO:0000256" key="3">
    <source>
        <dbReference type="ARBA" id="ARBA00022801"/>
    </source>
</evidence>
<dbReference type="SMART" id="SM00228">
    <property type="entry name" value="PDZ"/>
    <property type="match status" value="1"/>
</dbReference>
<dbReference type="GO" id="GO:0030288">
    <property type="term" value="C:outer membrane-bounded periplasmic space"/>
    <property type="evidence" value="ECO:0007669"/>
    <property type="project" value="TreeGrafter"/>
</dbReference>
<dbReference type="RefSeq" id="WP_099440049.1">
    <property type="nucleotide sequence ID" value="NZ_CP024091.1"/>
</dbReference>
<evidence type="ECO:0000256" key="2">
    <source>
        <dbReference type="ARBA" id="ARBA00022670"/>
    </source>
</evidence>
<protein>
    <submittedName>
        <fullName evidence="8">Peptidase S41</fullName>
    </submittedName>
</protein>
<dbReference type="SUPFAM" id="SSF50156">
    <property type="entry name" value="PDZ domain-like"/>
    <property type="match status" value="1"/>
</dbReference>
<evidence type="ECO:0000256" key="6">
    <source>
        <dbReference type="SAM" id="SignalP"/>
    </source>
</evidence>
<dbReference type="SUPFAM" id="SSF52096">
    <property type="entry name" value="ClpP/crotonase"/>
    <property type="match status" value="1"/>
</dbReference>
<reference evidence="8 9" key="1">
    <citation type="submission" date="2017-10" db="EMBL/GenBank/DDBJ databases">
        <title>Whole genome of Pedobacter ginsengisoli T01R-27 isolated from tomato rhizosphere.</title>
        <authorList>
            <person name="Weon H.-Y."/>
            <person name="Lee S.A."/>
            <person name="Sang M.K."/>
            <person name="Song J."/>
        </authorList>
    </citation>
    <scope>NUCLEOTIDE SEQUENCE [LARGE SCALE GENOMIC DNA]</scope>
    <source>
        <strain evidence="8 9">T01R-27</strain>
    </source>
</reference>
<keyword evidence="9" id="KW-1185">Reference proteome</keyword>
<dbReference type="EMBL" id="CP024091">
    <property type="protein sequence ID" value="ATP58144.1"/>
    <property type="molecule type" value="Genomic_DNA"/>
</dbReference>
<evidence type="ECO:0000313" key="8">
    <source>
        <dbReference type="EMBL" id="ATP58144.1"/>
    </source>
</evidence>
<feature type="chain" id="PRO_5013803570" evidence="6">
    <location>
        <begin position="22"/>
        <end position="567"/>
    </location>
</feature>
<keyword evidence="3 5" id="KW-0378">Hydrolase</keyword>
<dbReference type="GO" id="GO:0004175">
    <property type="term" value="F:endopeptidase activity"/>
    <property type="evidence" value="ECO:0007669"/>
    <property type="project" value="TreeGrafter"/>
</dbReference>
<dbReference type="CDD" id="cd06782">
    <property type="entry name" value="cpPDZ_CPP-like"/>
    <property type="match status" value="1"/>
</dbReference>
<dbReference type="KEGG" id="pgs:CPT03_17570"/>
<dbReference type="AlphaFoldDB" id="A0A2D1U9E1"/>
<dbReference type="PROSITE" id="PS50106">
    <property type="entry name" value="PDZ"/>
    <property type="match status" value="1"/>
</dbReference>
<dbReference type="Gene3D" id="2.30.42.10">
    <property type="match status" value="1"/>
</dbReference>
<comment type="similarity">
    <text evidence="1 5">Belongs to the peptidase S41A family.</text>
</comment>
<evidence type="ECO:0000256" key="5">
    <source>
        <dbReference type="RuleBase" id="RU004404"/>
    </source>
</evidence>
<dbReference type="SMART" id="SM00245">
    <property type="entry name" value="TSPc"/>
    <property type="match status" value="1"/>
</dbReference>
<dbReference type="InterPro" id="IPR001478">
    <property type="entry name" value="PDZ"/>
</dbReference>
<dbReference type="Pfam" id="PF17820">
    <property type="entry name" value="PDZ_6"/>
    <property type="match status" value="1"/>
</dbReference>
<dbReference type="InterPro" id="IPR041489">
    <property type="entry name" value="PDZ_6"/>
</dbReference>
<dbReference type="GO" id="GO:0008236">
    <property type="term" value="F:serine-type peptidase activity"/>
    <property type="evidence" value="ECO:0007669"/>
    <property type="project" value="UniProtKB-KW"/>
</dbReference>
<proteinExistence type="inferred from homology"/>
<dbReference type="InterPro" id="IPR036034">
    <property type="entry name" value="PDZ_sf"/>
</dbReference>
<dbReference type="Pfam" id="PF03572">
    <property type="entry name" value="Peptidase_S41"/>
    <property type="match status" value="1"/>
</dbReference>
<evidence type="ECO:0000256" key="4">
    <source>
        <dbReference type="ARBA" id="ARBA00022825"/>
    </source>
</evidence>